<dbReference type="Gene3D" id="2.40.110.10">
    <property type="entry name" value="Butyryl-CoA Dehydrogenase, subunit A, domain 2"/>
    <property type="match status" value="1"/>
</dbReference>
<evidence type="ECO:0000259" key="6">
    <source>
        <dbReference type="Pfam" id="PF12806"/>
    </source>
</evidence>
<gene>
    <name evidence="7" type="ORF">M9799_15450</name>
</gene>
<proteinExistence type="inferred from homology"/>
<organism evidence="7 8">
    <name type="scientific">Comamonas endophytica</name>
    <dbReference type="NCBI Taxonomy" id="2949090"/>
    <lineage>
        <taxon>Bacteria</taxon>
        <taxon>Pseudomonadati</taxon>
        <taxon>Pseudomonadota</taxon>
        <taxon>Betaproteobacteria</taxon>
        <taxon>Burkholderiales</taxon>
        <taxon>Comamonadaceae</taxon>
        <taxon>Comamonas</taxon>
    </lineage>
</organism>
<accession>A0ABY6GA40</accession>
<dbReference type="InterPro" id="IPR052166">
    <property type="entry name" value="Diverse_Acyl-CoA_DH"/>
</dbReference>
<protein>
    <submittedName>
        <fullName evidence="7">Acyl-CoA dehydrogenase</fullName>
    </submittedName>
</protein>
<dbReference type="InterPro" id="IPR009100">
    <property type="entry name" value="AcylCoA_DH/oxidase_NM_dom_sf"/>
</dbReference>
<dbReference type="InterPro" id="IPR025878">
    <property type="entry name" value="Acyl-CoA_dh-like_C_dom"/>
</dbReference>
<evidence type="ECO:0000256" key="1">
    <source>
        <dbReference type="ARBA" id="ARBA00001974"/>
    </source>
</evidence>
<evidence type="ECO:0000256" key="2">
    <source>
        <dbReference type="ARBA" id="ARBA00009347"/>
    </source>
</evidence>
<dbReference type="Pfam" id="PF12806">
    <property type="entry name" value="Acyl-CoA_dh_C"/>
    <property type="match status" value="1"/>
</dbReference>
<dbReference type="EMBL" id="CP106881">
    <property type="protein sequence ID" value="UYG51437.1"/>
    <property type="molecule type" value="Genomic_DNA"/>
</dbReference>
<reference evidence="7" key="1">
    <citation type="submission" date="2022-09" db="EMBL/GenBank/DDBJ databases">
        <title>The complete genome of Acidovorax sp. 5MLIR.</title>
        <authorList>
            <person name="Liu L."/>
            <person name="Yue J."/>
            <person name="Yang F."/>
            <person name="Yuan J."/>
            <person name="Li L."/>
        </authorList>
    </citation>
    <scope>NUCLEOTIDE SEQUENCE</scope>
    <source>
        <strain evidence="7">5MLIR</strain>
    </source>
</reference>
<dbReference type="SUPFAM" id="SSF56645">
    <property type="entry name" value="Acyl-CoA dehydrogenase NM domain-like"/>
    <property type="match status" value="1"/>
</dbReference>
<dbReference type="InterPro" id="IPR046373">
    <property type="entry name" value="Acyl-CoA_Oxase/DH_mid-dom_sf"/>
</dbReference>
<feature type="domain" description="Acetyl-CoA dehydrogenase-like C-terminal" evidence="6">
    <location>
        <begin position="481"/>
        <end position="599"/>
    </location>
</feature>
<dbReference type="Pfam" id="PF00441">
    <property type="entry name" value="Acyl-CoA_dh_1"/>
    <property type="match status" value="1"/>
</dbReference>
<dbReference type="PANTHER" id="PTHR42803:SF3">
    <property type="entry name" value="ACYL-COA DEHYDROGENASE-RELATED"/>
    <property type="match status" value="1"/>
</dbReference>
<feature type="domain" description="Acyl-CoA dehydrogenase/oxidase C-terminal" evidence="5">
    <location>
        <begin position="295"/>
        <end position="463"/>
    </location>
</feature>
<dbReference type="PANTHER" id="PTHR42803">
    <property type="entry name" value="ACYL-COA DEHYDROGENASE"/>
    <property type="match status" value="1"/>
</dbReference>
<dbReference type="RefSeq" id="WP_231042212.1">
    <property type="nucleotide sequence ID" value="NZ_CP106881.1"/>
</dbReference>
<dbReference type="InterPro" id="IPR009075">
    <property type="entry name" value="AcylCo_DH/oxidase_C"/>
</dbReference>
<evidence type="ECO:0000256" key="4">
    <source>
        <dbReference type="ARBA" id="ARBA00022827"/>
    </source>
</evidence>
<comment type="cofactor">
    <cofactor evidence="1">
        <name>FAD</name>
        <dbReference type="ChEBI" id="CHEBI:57692"/>
    </cofactor>
</comment>
<dbReference type="Gene3D" id="1.20.140.10">
    <property type="entry name" value="Butyryl-CoA Dehydrogenase, subunit A, domain 3"/>
    <property type="match status" value="1"/>
</dbReference>
<dbReference type="Proteomes" id="UP001162800">
    <property type="component" value="Chromosome"/>
</dbReference>
<keyword evidence="4" id="KW-0274">FAD</keyword>
<keyword evidence="3" id="KW-0285">Flavoprotein</keyword>
<evidence type="ECO:0000256" key="3">
    <source>
        <dbReference type="ARBA" id="ARBA00022630"/>
    </source>
</evidence>
<dbReference type="InterPro" id="IPR037069">
    <property type="entry name" value="AcylCoA_DH/ox_N_sf"/>
</dbReference>
<dbReference type="InterPro" id="IPR036250">
    <property type="entry name" value="AcylCo_DH-like_C"/>
</dbReference>
<dbReference type="SUPFAM" id="SSF47203">
    <property type="entry name" value="Acyl-CoA dehydrogenase C-terminal domain-like"/>
    <property type="match status" value="1"/>
</dbReference>
<evidence type="ECO:0000313" key="7">
    <source>
        <dbReference type="EMBL" id="UYG51437.1"/>
    </source>
</evidence>
<evidence type="ECO:0000259" key="5">
    <source>
        <dbReference type="Pfam" id="PF00441"/>
    </source>
</evidence>
<keyword evidence="8" id="KW-1185">Reference proteome</keyword>
<comment type="similarity">
    <text evidence="2">Belongs to the acyl-CoA dehydrogenase family.</text>
</comment>
<name>A0ABY6GA40_9BURK</name>
<sequence>MALRATLDFLLYDWLQVQSLTARGRFADHSRETFDAVLDTCERIAREKYAPFNRTVDTQEPRLDGEKVVLPECTRAARLAYAESGMLGAAQDYAIGGMQLPYVLEAAANSFFAAASISISAHLLTTGSASALMAHGSALQKEVFAHNEFNGRWAGTMCLSEPQAGSSLSDITTRATPDGDDPLGPRYRLTGNKMWISAGDHEITENIVHLVLAKIPGDDGRLPAGVKGISLFIVPKHLVDVHGALTGERNDVALAGLNHKLGWRGTTNTLLNFGEGRYPVRGAAGAIGYRVGEPGRGLQYMFHMMNEARIAIGMAATMLGLAGYYASLDYARSRPQGRPMEAGGKDATQPQVRIIEHADVKRMLLAQKAYGEGALALNLYCARLVDEQHTGGPQAADEARLLLEVLTPIAKSWPSEFCLEANSLAIQIHGGYGYTREFPVEQYWRDNRLNMIHEGTHGIQALDLLGRKVRMEGGRGLQLLAGRIEACIEAAAGTELADAAAQLAGALRQALQATEAAWATGRPAEALANAVPYMQALGHVVLAWMWLDVAQATLRADAQSPANVGRRAAARYFFHYELPRIGAWLRVVRERDMTCAEMDEAGF</sequence>
<evidence type="ECO:0000313" key="8">
    <source>
        <dbReference type="Proteomes" id="UP001162800"/>
    </source>
</evidence>
<dbReference type="Gene3D" id="1.10.540.10">
    <property type="entry name" value="Acyl-CoA dehydrogenase/oxidase, N-terminal domain"/>
    <property type="match status" value="1"/>
</dbReference>